<name>A0A0C9TK54_SPHS4</name>
<gene>
    <name evidence="2" type="ORF">M422DRAFT_57225</name>
</gene>
<dbReference type="EMBL" id="KN838512">
    <property type="protein sequence ID" value="KIJ22259.1"/>
    <property type="molecule type" value="Genomic_DNA"/>
</dbReference>
<keyword evidence="3" id="KW-1185">Reference proteome</keyword>
<proteinExistence type="predicted"/>
<feature type="region of interest" description="Disordered" evidence="1">
    <location>
        <begin position="154"/>
        <end position="248"/>
    </location>
</feature>
<evidence type="ECO:0000256" key="1">
    <source>
        <dbReference type="SAM" id="MobiDB-lite"/>
    </source>
</evidence>
<feature type="compositionally biased region" description="Basic and acidic residues" evidence="1">
    <location>
        <begin position="197"/>
        <end position="232"/>
    </location>
</feature>
<sequence length="248" mass="28307">MFFSKPDKKFNFPPQTVTTEKAHRFLIHGVKKIPADLATEFELFVVGDIEGLVLNHNERLSNTKGRISKALKAGLFEITGKDLQMQYENHLKLVSDYGVALKNWPTTVQFTNPSKIGSLFQLKLLLEALTDPNAAKRCQWYPLSEEEWEKKKQEYQEAMKSKGPKKRTRRPISDDSDDESVTAESPAKKKKAAKTSAGDKENQRTDSGQRKKKSKDTNKKPKDTVTEKDKDKRIKKKDKKAGEQKIVQ</sequence>
<protein>
    <submittedName>
        <fullName evidence="2">Uncharacterized protein</fullName>
    </submittedName>
</protein>
<evidence type="ECO:0000313" key="2">
    <source>
        <dbReference type="EMBL" id="KIJ22259.1"/>
    </source>
</evidence>
<reference evidence="2 3" key="1">
    <citation type="submission" date="2014-06" db="EMBL/GenBank/DDBJ databases">
        <title>Evolutionary Origins and Diversification of the Mycorrhizal Mutualists.</title>
        <authorList>
            <consortium name="DOE Joint Genome Institute"/>
            <consortium name="Mycorrhizal Genomics Consortium"/>
            <person name="Kohler A."/>
            <person name="Kuo A."/>
            <person name="Nagy L.G."/>
            <person name="Floudas D."/>
            <person name="Copeland A."/>
            <person name="Barry K.W."/>
            <person name="Cichocki N."/>
            <person name="Veneault-Fourrey C."/>
            <person name="LaButti K."/>
            <person name="Lindquist E.A."/>
            <person name="Lipzen A."/>
            <person name="Lundell T."/>
            <person name="Morin E."/>
            <person name="Murat C."/>
            <person name="Riley R."/>
            <person name="Ohm R."/>
            <person name="Sun H."/>
            <person name="Tunlid A."/>
            <person name="Henrissat B."/>
            <person name="Grigoriev I.V."/>
            <person name="Hibbett D.S."/>
            <person name="Martin F."/>
        </authorList>
    </citation>
    <scope>NUCLEOTIDE SEQUENCE [LARGE SCALE GENOMIC DNA]</scope>
    <source>
        <strain evidence="2 3">SS14</strain>
    </source>
</reference>
<dbReference type="OrthoDB" id="3253416at2759"/>
<dbReference type="HOGENOM" id="CLU_1120712_0_0_1"/>
<accession>A0A0C9TK54</accession>
<organism evidence="2 3">
    <name type="scientific">Sphaerobolus stellatus (strain SS14)</name>
    <dbReference type="NCBI Taxonomy" id="990650"/>
    <lineage>
        <taxon>Eukaryota</taxon>
        <taxon>Fungi</taxon>
        <taxon>Dikarya</taxon>
        <taxon>Basidiomycota</taxon>
        <taxon>Agaricomycotina</taxon>
        <taxon>Agaricomycetes</taxon>
        <taxon>Phallomycetidae</taxon>
        <taxon>Geastrales</taxon>
        <taxon>Sphaerobolaceae</taxon>
        <taxon>Sphaerobolus</taxon>
    </lineage>
</organism>
<dbReference type="Proteomes" id="UP000054279">
    <property type="component" value="Unassembled WGS sequence"/>
</dbReference>
<dbReference type="AlphaFoldDB" id="A0A0C9TK54"/>
<evidence type="ECO:0000313" key="3">
    <source>
        <dbReference type="Proteomes" id="UP000054279"/>
    </source>
</evidence>